<feature type="compositionally biased region" description="Polar residues" evidence="1">
    <location>
        <begin position="55"/>
        <end position="70"/>
    </location>
</feature>
<gene>
    <name evidence="2" type="ORF">UFOVP61_8</name>
</gene>
<feature type="region of interest" description="Disordered" evidence="1">
    <location>
        <begin position="1"/>
        <end position="70"/>
    </location>
</feature>
<accession>A0A6J5KU86</accession>
<dbReference type="EMBL" id="LR796184">
    <property type="protein sequence ID" value="CAB4124457.1"/>
    <property type="molecule type" value="Genomic_DNA"/>
</dbReference>
<feature type="compositionally biased region" description="Pro residues" evidence="1">
    <location>
        <begin position="12"/>
        <end position="22"/>
    </location>
</feature>
<reference evidence="2" key="1">
    <citation type="submission" date="2020-04" db="EMBL/GenBank/DDBJ databases">
        <authorList>
            <person name="Chiriac C."/>
            <person name="Salcher M."/>
            <person name="Ghai R."/>
            <person name="Kavagutti S V."/>
        </authorList>
    </citation>
    <scope>NUCLEOTIDE SEQUENCE</scope>
</reference>
<name>A0A6J5KU86_9CAUD</name>
<sequence>MCLDLGRSAPSAPAPPTPPQAPQDPQISDLADARKKRQAAAMSGGGTLLTGPTGIENNQLNTGRGSLLGS</sequence>
<organism evidence="2">
    <name type="scientific">uncultured Caudovirales phage</name>
    <dbReference type="NCBI Taxonomy" id="2100421"/>
    <lineage>
        <taxon>Viruses</taxon>
        <taxon>Duplodnaviria</taxon>
        <taxon>Heunggongvirae</taxon>
        <taxon>Uroviricota</taxon>
        <taxon>Caudoviricetes</taxon>
        <taxon>Peduoviridae</taxon>
        <taxon>Maltschvirus</taxon>
        <taxon>Maltschvirus maltsch</taxon>
    </lineage>
</organism>
<evidence type="ECO:0000313" key="2">
    <source>
        <dbReference type="EMBL" id="CAB4124457.1"/>
    </source>
</evidence>
<proteinExistence type="predicted"/>
<protein>
    <submittedName>
        <fullName evidence="2">Uncharacterized protein</fullName>
    </submittedName>
</protein>
<evidence type="ECO:0000256" key="1">
    <source>
        <dbReference type="SAM" id="MobiDB-lite"/>
    </source>
</evidence>